<keyword evidence="2 3" id="KW-0560">Oxidoreductase</keyword>
<evidence type="ECO:0000256" key="1">
    <source>
        <dbReference type="ARBA" id="ARBA00006484"/>
    </source>
</evidence>
<evidence type="ECO:0000256" key="2">
    <source>
        <dbReference type="ARBA" id="ARBA00023002"/>
    </source>
</evidence>
<keyword evidence="4" id="KW-1185">Reference proteome</keyword>
<dbReference type="PRINTS" id="PR00081">
    <property type="entry name" value="GDHRDH"/>
</dbReference>
<dbReference type="EC" id="1.3.1.33" evidence="3"/>
<evidence type="ECO:0000313" key="4">
    <source>
        <dbReference type="Proteomes" id="UP001437256"/>
    </source>
</evidence>
<comment type="caution">
    <text evidence="3">The sequence shown here is derived from an EMBL/GenBank/DDBJ whole genome shotgun (WGS) entry which is preliminary data.</text>
</comment>
<dbReference type="EMBL" id="JBBXMP010000114">
    <property type="protein sequence ID" value="KAL0062119.1"/>
    <property type="molecule type" value="Genomic_DNA"/>
</dbReference>
<dbReference type="InterPro" id="IPR036291">
    <property type="entry name" value="NAD(P)-bd_dom_sf"/>
</dbReference>
<dbReference type="SUPFAM" id="SSF51735">
    <property type="entry name" value="NAD(P)-binding Rossmann-fold domains"/>
    <property type="match status" value="1"/>
</dbReference>
<sequence length="306" mass="33404">MPGQKKFNPEKDIPSLTGKVYFITGGTGGIGKETVLLLARHQPEHIVFTGRDTRKGQSLIEEAKAIAPDVRVSFIPCDLVSLDSVKEGATKFASLSSRLDVLVCNAGIMAVPPGLTKDGYEVQFGTNHLGHALLIKLLLPTLLRTAEEPNSDVRIITVASNGHRYPPKGGILFDSLRTTQEDVISASLTRYSQSKLANVLYATEFARRYPNITSISLHPGIVNTGLADNSTGFTRAFVMVAVSWRLLTLEKGAHNSVWASTADRTSFKNGAHYDPVGVLSKPGKDARDEGLGKKLWEWTEEELKKY</sequence>
<protein>
    <submittedName>
        <fullName evidence="3">Short-chain alcohol dehydrogenase</fullName>
        <ecNumber evidence="3">1.3.1.33</ecNumber>
    </submittedName>
</protein>
<dbReference type="Pfam" id="PF00106">
    <property type="entry name" value="adh_short"/>
    <property type="match status" value="1"/>
</dbReference>
<dbReference type="Proteomes" id="UP001437256">
    <property type="component" value="Unassembled WGS sequence"/>
</dbReference>
<proteinExistence type="inferred from homology"/>
<dbReference type="InterPro" id="IPR002347">
    <property type="entry name" value="SDR_fam"/>
</dbReference>
<organism evidence="3 4">
    <name type="scientific">Marasmius tenuissimus</name>
    <dbReference type="NCBI Taxonomy" id="585030"/>
    <lineage>
        <taxon>Eukaryota</taxon>
        <taxon>Fungi</taxon>
        <taxon>Dikarya</taxon>
        <taxon>Basidiomycota</taxon>
        <taxon>Agaricomycotina</taxon>
        <taxon>Agaricomycetes</taxon>
        <taxon>Agaricomycetidae</taxon>
        <taxon>Agaricales</taxon>
        <taxon>Marasmiineae</taxon>
        <taxon>Marasmiaceae</taxon>
        <taxon>Marasmius</taxon>
    </lineage>
</organism>
<gene>
    <name evidence="3" type="primary">RDH1_7</name>
    <name evidence="3" type="ORF">AAF712_011046</name>
</gene>
<dbReference type="Gene3D" id="3.40.50.720">
    <property type="entry name" value="NAD(P)-binding Rossmann-like Domain"/>
    <property type="match status" value="1"/>
</dbReference>
<comment type="similarity">
    <text evidence="1">Belongs to the short-chain dehydrogenases/reductases (SDR) family.</text>
</comment>
<accession>A0ABR2ZLP1</accession>
<dbReference type="PANTHER" id="PTHR24320:SF154">
    <property type="entry name" value="OXIDOREDUCTASE, SHORT-CHAIN DEHYDROGENASE_REDUCTASE FAMILY (AFU_ORTHOLOGUE AFUA_2G04560)"/>
    <property type="match status" value="1"/>
</dbReference>
<name>A0ABR2ZLP1_9AGAR</name>
<dbReference type="GO" id="GO:0016630">
    <property type="term" value="F:protochlorophyllide reductase activity"/>
    <property type="evidence" value="ECO:0007669"/>
    <property type="project" value="UniProtKB-EC"/>
</dbReference>
<evidence type="ECO:0000313" key="3">
    <source>
        <dbReference type="EMBL" id="KAL0062119.1"/>
    </source>
</evidence>
<reference evidence="3 4" key="1">
    <citation type="submission" date="2024-05" db="EMBL/GenBank/DDBJ databases">
        <title>A draft genome resource for the thread blight pathogen Marasmius tenuissimus strain MS-2.</title>
        <authorList>
            <person name="Yulfo-Soto G.E."/>
            <person name="Baruah I.K."/>
            <person name="Amoako-Attah I."/>
            <person name="Bukari Y."/>
            <person name="Meinhardt L.W."/>
            <person name="Bailey B.A."/>
            <person name="Cohen S.P."/>
        </authorList>
    </citation>
    <scope>NUCLEOTIDE SEQUENCE [LARGE SCALE GENOMIC DNA]</scope>
    <source>
        <strain evidence="3 4">MS-2</strain>
    </source>
</reference>
<dbReference type="PANTHER" id="PTHR24320">
    <property type="entry name" value="RETINOL DEHYDROGENASE"/>
    <property type="match status" value="1"/>
</dbReference>